<dbReference type="AlphaFoldDB" id="A0A917HW64"/>
<reference evidence="1" key="1">
    <citation type="journal article" date="2014" name="Int. J. Syst. Evol. Microbiol.">
        <title>Complete genome sequence of Corynebacterium casei LMG S-19264T (=DSM 44701T), isolated from a smear-ripened cheese.</title>
        <authorList>
            <consortium name="US DOE Joint Genome Institute (JGI-PGF)"/>
            <person name="Walter F."/>
            <person name="Albersmeier A."/>
            <person name="Kalinowski J."/>
            <person name="Ruckert C."/>
        </authorList>
    </citation>
    <scope>NUCLEOTIDE SEQUENCE</scope>
    <source>
        <strain evidence="1">CGMCC 1.12195</strain>
    </source>
</reference>
<accession>A0A917HW64</accession>
<dbReference type="InterPro" id="IPR038668">
    <property type="entry name" value="Lipid-bd_sf"/>
</dbReference>
<proteinExistence type="predicted"/>
<dbReference type="Proteomes" id="UP000660862">
    <property type="component" value="Unassembled WGS sequence"/>
</dbReference>
<dbReference type="Pfam" id="PF12888">
    <property type="entry name" value="Lipid_bd"/>
    <property type="match status" value="1"/>
</dbReference>
<dbReference type="EMBL" id="BMER01000002">
    <property type="protein sequence ID" value="GGG91641.1"/>
    <property type="molecule type" value="Genomic_DNA"/>
</dbReference>
<reference evidence="1" key="2">
    <citation type="submission" date="2020-09" db="EMBL/GenBank/DDBJ databases">
        <authorList>
            <person name="Sun Q."/>
            <person name="Zhou Y."/>
        </authorList>
    </citation>
    <scope>NUCLEOTIDE SEQUENCE</scope>
    <source>
        <strain evidence="1">CGMCC 1.12195</strain>
    </source>
</reference>
<sequence>MKKIISIFILSALIFTSCQKEEVPGGTAIEAMAGEWYVTASRGSDSYDAHFSTYNTAANNATEMWLDDLESFWQTKGKVSVDLASMTFSTSAPAQNEYYDMTFGVANGKILKGAAKGPGSNTPTDSIYFELTFSDDVDEDGEQITTPWIISGFKRTGFLEDEQ</sequence>
<dbReference type="RefSeq" id="WP_188506637.1">
    <property type="nucleotide sequence ID" value="NZ_BMER01000002.1"/>
</dbReference>
<gene>
    <name evidence="1" type="ORF">GCM10007415_27860</name>
</gene>
<organism evidence="1 2">
    <name type="scientific">Parapedobacter pyrenivorans</name>
    <dbReference type="NCBI Taxonomy" id="1305674"/>
    <lineage>
        <taxon>Bacteria</taxon>
        <taxon>Pseudomonadati</taxon>
        <taxon>Bacteroidota</taxon>
        <taxon>Sphingobacteriia</taxon>
        <taxon>Sphingobacteriales</taxon>
        <taxon>Sphingobacteriaceae</taxon>
        <taxon>Parapedobacter</taxon>
    </lineage>
</organism>
<dbReference type="Gene3D" id="2.40.128.220">
    <property type="match status" value="1"/>
</dbReference>
<dbReference type="InterPro" id="IPR024404">
    <property type="entry name" value="Lipid-bd_put"/>
</dbReference>
<evidence type="ECO:0000313" key="1">
    <source>
        <dbReference type="EMBL" id="GGG91641.1"/>
    </source>
</evidence>
<protein>
    <submittedName>
        <fullName evidence="1">Uncharacterized protein</fullName>
    </submittedName>
</protein>
<name>A0A917HW64_9SPHI</name>
<comment type="caution">
    <text evidence="1">The sequence shown here is derived from an EMBL/GenBank/DDBJ whole genome shotgun (WGS) entry which is preliminary data.</text>
</comment>
<dbReference type="PROSITE" id="PS51257">
    <property type="entry name" value="PROKAR_LIPOPROTEIN"/>
    <property type="match status" value="1"/>
</dbReference>
<keyword evidence="2" id="KW-1185">Reference proteome</keyword>
<evidence type="ECO:0000313" key="2">
    <source>
        <dbReference type="Proteomes" id="UP000660862"/>
    </source>
</evidence>